<organism evidence="2 3">
    <name type="scientific">Jiella mangrovi</name>
    <dbReference type="NCBI Taxonomy" id="2821407"/>
    <lineage>
        <taxon>Bacteria</taxon>
        <taxon>Pseudomonadati</taxon>
        <taxon>Pseudomonadota</taxon>
        <taxon>Alphaproteobacteria</taxon>
        <taxon>Hyphomicrobiales</taxon>
        <taxon>Aurantimonadaceae</taxon>
        <taxon>Jiella</taxon>
    </lineage>
</organism>
<dbReference type="RefSeq" id="WP_209595390.1">
    <property type="nucleotide sequence ID" value="NZ_JAGJCF010000011.1"/>
</dbReference>
<dbReference type="InterPro" id="IPR029069">
    <property type="entry name" value="HotDog_dom_sf"/>
</dbReference>
<sequence>MDAAIKAECEAYVGRERSVTDEMAPETATKLATLLRRSVPEEGLPPTWHWAYFNHGYPIVDAGEDGHEKLGLFLPPAPFHRRMWAAGDVTVRRPLQLGVAATRRSTITAVNFKTGKTGDLCFVTVEHRISQGGETAIDEIQTVVYRDRGLPDAALREADDPVPDGYVVHPDMELFFYSALTHNGHRIHWDRDFCRKVEGYPGLVVHGPLMATKLCDTMIESAGIATGQPLRFAYRALAPVFDTTPIRLGFETEGASREGRVERSDRVTSMKATLTLG</sequence>
<dbReference type="InterPro" id="IPR039569">
    <property type="entry name" value="FAS1-like_DH_region"/>
</dbReference>
<dbReference type="Pfam" id="PF13452">
    <property type="entry name" value="FAS1_DH_region"/>
    <property type="match status" value="1"/>
</dbReference>
<gene>
    <name evidence="2" type="ORF">J6595_15030</name>
</gene>
<reference evidence="2 3" key="1">
    <citation type="submission" date="2021-04" db="EMBL/GenBank/DDBJ databases">
        <title>Whole genome sequence of Jiella sp. KSK16Y-1.</title>
        <authorList>
            <person name="Tuo L."/>
        </authorList>
    </citation>
    <scope>NUCLEOTIDE SEQUENCE [LARGE SCALE GENOMIC DNA]</scope>
    <source>
        <strain evidence="2 3">KSK16Y-1</strain>
    </source>
</reference>
<comment type="caution">
    <text evidence="2">The sequence shown here is derived from an EMBL/GenBank/DDBJ whole genome shotgun (WGS) entry which is preliminary data.</text>
</comment>
<dbReference type="Proteomes" id="UP000678276">
    <property type="component" value="Unassembled WGS sequence"/>
</dbReference>
<name>A0ABS4BJF7_9HYPH</name>
<keyword evidence="3" id="KW-1185">Reference proteome</keyword>
<evidence type="ECO:0000313" key="3">
    <source>
        <dbReference type="Proteomes" id="UP000678276"/>
    </source>
</evidence>
<dbReference type="SUPFAM" id="SSF54637">
    <property type="entry name" value="Thioesterase/thiol ester dehydrase-isomerase"/>
    <property type="match status" value="1"/>
</dbReference>
<evidence type="ECO:0000313" key="2">
    <source>
        <dbReference type="EMBL" id="MBP0616898.1"/>
    </source>
</evidence>
<feature type="domain" description="FAS1-like dehydratase" evidence="1">
    <location>
        <begin position="75"/>
        <end position="136"/>
    </location>
</feature>
<dbReference type="EMBL" id="JAGJCF010000011">
    <property type="protein sequence ID" value="MBP0616898.1"/>
    <property type="molecule type" value="Genomic_DNA"/>
</dbReference>
<proteinExistence type="predicted"/>
<accession>A0ABS4BJF7</accession>
<protein>
    <submittedName>
        <fullName evidence="2">MaoC family dehydratase N-terminal domain-containing protein</fullName>
    </submittedName>
</protein>
<evidence type="ECO:0000259" key="1">
    <source>
        <dbReference type="Pfam" id="PF13452"/>
    </source>
</evidence>
<dbReference type="PANTHER" id="PTHR28152">
    <property type="entry name" value="HYDROXYACYL-THIOESTER DEHYDRATASE TYPE 2, MITOCHONDRIAL"/>
    <property type="match status" value="1"/>
</dbReference>
<dbReference type="PANTHER" id="PTHR28152:SF1">
    <property type="entry name" value="HYDROXYACYL-THIOESTER DEHYDRATASE TYPE 2, MITOCHONDRIAL"/>
    <property type="match status" value="1"/>
</dbReference>
<dbReference type="InterPro" id="IPR052741">
    <property type="entry name" value="Mitochondrial_HTD2"/>
</dbReference>
<dbReference type="Gene3D" id="3.10.129.10">
    <property type="entry name" value="Hotdog Thioesterase"/>
    <property type="match status" value="2"/>
</dbReference>